<keyword evidence="7" id="KW-1185">Reference proteome</keyword>
<dbReference type="InterPro" id="IPR011766">
    <property type="entry name" value="TPP_enzyme_TPP-bd"/>
</dbReference>
<dbReference type="CDD" id="cd02008">
    <property type="entry name" value="TPP_IOR_alpha"/>
    <property type="match status" value="1"/>
</dbReference>
<dbReference type="FunFam" id="3.40.50.970:FF:000039">
    <property type="entry name" value="Indolepyruvate oxidoreductase subunit IorA"/>
    <property type="match status" value="1"/>
</dbReference>
<proteinExistence type="predicted"/>
<dbReference type="InterPro" id="IPR045025">
    <property type="entry name" value="HACL1-like"/>
</dbReference>
<feature type="domain" description="Pyruvate flavodoxin/ferredoxin oxidoreductase pyrimidine binding" evidence="4">
    <location>
        <begin position="63"/>
        <end position="242"/>
    </location>
</feature>
<dbReference type="HOGENOM" id="CLU_017727_0_0_10"/>
<dbReference type="Pfam" id="PF01855">
    <property type="entry name" value="POR_N"/>
    <property type="match status" value="1"/>
</dbReference>
<dbReference type="Proteomes" id="UP000005819">
    <property type="component" value="Unassembled WGS sequence"/>
</dbReference>
<keyword evidence="1 3" id="KW-0479">Metal-binding</keyword>
<dbReference type="CDD" id="cd07034">
    <property type="entry name" value="TPP_PYR_PFOR_IOR-alpha_like"/>
    <property type="match status" value="1"/>
</dbReference>
<organism evidence="6 7">
    <name type="scientific">Alistipes putredinis DSM 17216</name>
    <dbReference type="NCBI Taxonomy" id="445970"/>
    <lineage>
        <taxon>Bacteria</taxon>
        <taxon>Pseudomonadati</taxon>
        <taxon>Bacteroidota</taxon>
        <taxon>Bacteroidia</taxon>
        <taxon>Bacteroidales</taxon>
        <taxon>Rikenellaceae</taxon>
        <taxon>Alistipes</taxon>
    </lineage>
</organism>
<sequence length="579" mass="63935">MFELCQSGKQRRKNELFRRAEDITTKPVRLYEAGNGTQNSNEPKTDTMIKKELLLGDEAIAWGALNAGLSGVYAYPGTPSTEITEFIQMHPLTRERGIHCNWSANEKTALEAALGMSFVGKRALVCMKHVGMNVCADAFVNSAMTGANGGLVVVAADDPSMHSSQNEQDSRFYAKFAMIPCFEPASQQEAYEMIGEAFDFSEKYQIPVLMRVTTRMAHSRAVVEIGEPRQQNTLHYPERPRQWILMPGNSRVRYKTLIEENKLFEQEAEHSRHNRYIDGPDKSMGIIACGLAYNYIMENFPEGCPFPVLKISQYPLPTALVQRMASECRSLLIVEEGQPLVEEMIRGLLGTPIPVKGRLSGELPRTGELTPDNVRGALGLPRRESEAASQLTMPRPPALCQGCGHRDVYTALNDVLREHYPDHKVFSDIGCYTLGSLPPFRAIDTCVEMGASVTMAKGAADGGQFPSVAVIGDSTFTHSGMTALLDAVNEKSNITVVISDNLTTGMTGGQDSAGTGRLEQICAGLGVEPEHIRVVVPLPKNMEEIRRTIREEIEYKGVSVIIPRRECIQTAKRHNAKKQ</sequence>
<dbReference type="GO" id="GO:0051539">
    <property type="term" value="F:4 iron, 4 sulfur cluster binding"/>
    <property type="evidence" value="ECO:0007669"/>
    <property type="project" value="UniProtKB-UniRule"/>
</dbReference>
<gene>
    <name evidence="6" type="ORF">ALIPUT_02731</name>
</gene>
<keyword evidence="3" id="KW-0813">Transport</keyword>
<comment type="cofactor">
    <cofactor evidence="3">
        <name>[4Fe-4S] cluster</name>
        <dbReference type="ChEBI" id="CHEBI:49883"/>
    </cofactor>
    <text evidence="3">Binds 2 [4Fe-4S] clusters. In this family the first cluster has a non-standard and varying [4Fe-4S] binding motif CX(2)CX(2)CX(4-5)CP.</text>
</comment>
<dbReference type="PIRSF" id="PIRSF006439">
    <property type="entry name" value="Indolepyruvate_ferr_oxidored"/>
    <property type="match status" value="1"/>
</dbReference>
<dbReference type="Pfam" id="PF02775">
    <property type="entry name" value="TPP_enzyme_C"/>
    <property type="match status" value="1"/>
</dbReference>
<evidence type="ECO:0000313" key="7">
    <source>
        <dbReference type="Proteomes" id="UP000005819"/>
    </source>
</evidence>
<dbReference type="GO" id="GO:0046872">
    <property type="term" value="F:metal ion binding"/>
    <property type="evidence" value="ECO:0007669"/>
    <property type="project" value="UniProtKB-UniRule"/>
</dbReference>
<feature type="domain" description="Thiamine pyrophosphate enzyme TPP-binding" evidence="5">
    <location>
        <begin position="428"/>
        <end position="561"/>
    </location>
</feature>
<dbReference type="AlphaFoldDB" id="B0N006"/>
<evidence type="ECO:0000256" key="2">
    <source>
        <dbReference type="ARBA" id="ARBA00023002"/>
    </source>
</evidence>
<dbReference type="InterPro" id="IPR029061">
    <property type="entry name" value="THDP-binding"/>
</dbReference>
<dbReference type="SUPFAM" id="SSF52518">
    <property type="entry name" value="Thiamin diphosphate-binding fold (THDP-binding)"/>
    <property type="match status" value="2"/>
</dbReference>
<evidence type="ECO:0000259" key="4">
    <source>
        <dbReference type="Pfam" id="PF01855"/>
    </source>
</evidence>
<dbReference type="PANTHER" id="PTHR43710:SF5">
    <property type="entry name" value="INDOLEPYRUVATE FERREDOXIN OXIDOREDUCTASE ALPHA SUBUNIT"/>
    <property type="match status" value="1"/>
</dbReference>
<dbReference type="InterPro" id="IPR017721">
    <property type="entry name" value="IorA"/>
</dbReference>
<dbReference type="GO" id="GO:0044281">
    <property type="term" value="P:small molecule metabolic process"/>
    <property type="evidence" value="ECO:0007669"/>
    <property type="project" value="UniProtKB-ARBA"/>
</dbReference>
<keyword evidence="3" id="KW-0411">Iron-sulfur</keyword>
<evidence type="ECO:0000259" key="5">
    <source>
        <dbReference type="Pfam" id="PF02775"/>
    </source>
</evidence>
<accession>B0N006</accession>
<dbReference type="PANTHER" id="PTHR43710">
    <property type="entry name" value="2-HYDROXYACYL-COA LYASE"/>
    <property type="match status" value="1"/>
</dbReference>
<dbReference type="Gene3D" id="3.40.50.970">
    <property type="match status" value="2"/>
</dbReference>
<dbReference type="GO" id="GO:0030976">
    <property type="term" value="F:thiamine pyrophosphate binding"/>
    <property type="evidence" value="ECO:0007669"/>
    <property type="project" value="InterPro"/>
</dbReference>
<dbReference type="EMBL" id="ABFK02000020">
    <property type="protein sequence ID" value="EDS03192.1"/>
    <property type="molecule type" value="Genomic_DNA"/>
</dbReference>
<evidence type="ECO:0000313" key="6">
    <source>
        <dbReference type="EMBL" id="EDS03192.1"/>
    </source>
</evidence>
<keyword evidence="2 3" id="KW-0560">Oxidoreductase</keyword>
<reference evidence="6" key="2">
    <citation type="submission" date="2013-09" db="EMBL/GenBank/DDBJ databases">
        <title>Draft genome sequence of Alistipes putredinis (DSM 17216).</title>
        <authorList>
            <person name="Sudarsanam P."/>
            <person name="Ley R."/>
            <person name="Guruge J."/>
            <person name="Turnbaugh P.J."/>
            <person name="Mahowald M."/>
            <person name="Liep D."/>
            <person name="Gordon J."/>
        </authorList>
    </citation>
    <scope>NUCLEOTIDE SEQUENCE</scope>
    <source>
        <strain evidence="6">DSM 17216</strain>
    </source>
</reference>
<dbReference type="EC" id="1.2.7.8" evidence="3"/>
<comment type="catalytic activity">
    <reaction evidence="3">
        <text>indole-3-pyruvate + 2 oxidized [2Fe-2S]-[ferredoxin] + CoA = (indol-3-yl)acetyl-CoA + 2 reduced [2Fe-2S]-[ferredoxin] + CO2 + H(+)</text>
        <dbReference type="Rhea" id="RHEA:12645"/>
        <dbReference type="Rhea" id="RHEA-COMP:10000"/>
        <dbReference type="Rhea" id="RHEA-COMP:10001"/>
        <dbReference type="ChEBI" id="CHEBI:15378"/>
        <dbReference type="ChEBI" id="CHEBI:16526"/>
        <dbReference type="ChEBI" id="CHEBI:17640"/>
        <dbReference type="ChEBI" id="CHEBI:33737"/>
        <dbReference type="ChEBI" id="CHEBI:33738"/>
        <dbReference type="ChEBI" id="CHEBI:57271"/>
        <dbReference type="ChEBI" id="CHEBI:57287"/>
        <dbReference type="EC" id="1.2.7.8"/>
    </reaction>
</comment>
<evidence type="ECO:0000256" key="3">
    <source>
        <dbReference type="PIRNR" id="PIRNR006439"/>
    </source>
</evidence>
<name>B0N006_9BACT</name>
<dbReference type="InterPro" id="IPR002880">
    <property type="entry name" value="Pyrv_Fd/Flavodoxin_OxRdtase_N"/>
</dbReference>
<dbReference type="eggNOG" id="COG4231">
    <property type="taxonomic scope" value="Bacteria"/>
</dbReference>
<comment type="caution">
    <text evidence="6">The sequence shown here is derived from an EMBL/GenBank/DDBJ whole genome shotgun (WGS) entry which is preliminary data.</text>
</comment>
<keyword evidence="3" id="KW-0249">Electron transport</keyword>
<keyword evidence="3" id="KW-0408">Iron</keyword>
<dbReference type="GO" id="GO:0043805">
    <property type="term" value="F:indolepyruvate ferredoxin oxidoreductase activity"/>
    <property type="evidence" value="ECO:0007669"/>
    <property type="project" value="UniProtKB-UniRule"/>
</dbReference>
<reference evidence="6" key="1">
    <citation type="submission" date="2007-10" db="EMBL/GenBank/DDBJ databases">
        <authorList>
            <person name="Fulton L."/>
            <person name="Clifton S."/>
            <person name="Fulton B."/>
            <person name="Xu J."/>
            <person name="Minx P."/>
            <person name="Pepin K.H."/>
            <person name="Johnson M."/>
            <person name="Thiruvilangam P."/>
            <person name="Bhonagiri V."/>
            <person name="Nash W.E."/>
            <person name="Mardis E.R."/>
            <person name="Wilson R.K."/>
        </authorList>
    </citation>
    <scope>NUCLEOTIDE SEQUENCE [LARGE SCALE GENOMIC DNA]</scope>
    <source>
        <strain evidence="6">DSM 17216</strain>
    </source>
</reference>
<keyword evidence="3" id="KW-0004">4Fe-4S</keyword>
<protein>
    <recommendedName>
        <fullName evidence="3">Indolepyruvate oxidoreductase subunit IorA</fullName>
        <shortName evidence="3">IOR</shortName>
        <ecNumber evidence="3">1.2.7.8</ecNumber>
    </recommendedName>
    <alternativeName>
        <fullName evidence="3">Indolepyruvate ferredoxin oxidoreductase subunit alpha</fullName>
    </alternativeName>
</protein>
<comment type="function">
    <text evidence="3">Catalyzes the ferredoxin-dependent oxidative decarboxylation of arylpyruvates.</text>
</comment>
<evidence type="ECO:0000256" key="1">
    <source>
        <dbReference type="ARBA" id="ARBA00022723"/>
    </source>
</evidence>